<dbReference type="AlphaFoldDB" id="A0A9E8ZE97"/>
<dbReference type="InterPro" id="IPR001789">
    <property type="entry name" value="Sig_transdc_resp-reg_receiver"/>
</dbReference>
<protein>
    <submittedName>
        <fullName evidence="4">Response regulator</fullName>
    </submittedName>
</protein>
<evidence type="ECO:0000313" key="5">
    <source>
        <dbReference type="Proteomes" id="UP001163152"/>
    </source>
</evidence>
<evidence type="ECO:0000256" key="1">
    <source>
        <dbReference type="ARBA" id="ARBA00022553"/>
    </source>
</evidence>
<dbReference type="PANTHER" id="PTHR44591:SF3">
    <property type="entry name" value="RESPONSE REGULATORY DOMAIN-CONTAINING PROTEIN"/>
    <property type="match status" value="1"/>
</dbReference>
<dbReference type="SUPFAM" id="SSF52172">
    <property type="entry name" value="CheY-like"/>
    <property type="match status" value="1"/>
</dbReference>
<dbReference type="KEGG" id="tsin:OXH18_07120"/>
<dbReference type="Gene3D" id="3.40.50.2300">
    <property type="match status" value="1"/>
</dbReference>
<dbReference type="EMBL" id="CP113797">
    <property type="protein sequence ID" value="WAL61750.1"/>
    <property type="molecule type" value="Genomic_DNA"/>
</dbReference>
<sequence length="136" mass="14642">MVAAVNVLVLKGLRVLVVDDEEDSQTLLAFILEMQGAEVKTVASAESAFHLLADYQPDLLLCDIAMPDEDGYSLLQRVRSLMGHSGQIPAIAVSALAPEVSLSESLAVGFQAYVPKPVDFDELIATILRVCPSQEE</sequence>
<dbReference type="GO" id="GO:0000160">
    <property type="term" value="P:phosphorelay signal transduction system"/>
    <property type="evidence" value="ECO:0007669"/>
    <property type="project" value="InterPro"/>
</dbReference>
<organism evidence="4 5">
    <name type="scientific">Thermocoleostomius sinensis A174</name>
    <dbReference type="NCBI Taxonomy" id="2016057"/>
    <lineage>
        <taxon>Bacteria</taxon>
        <taxon>Bacillati</taxon>
        <taxon>Cyanobacteriota</taxon>
        <taxon>Cyanophyceae</taxon>
        <taxon>Oculatellales</taxon>
        <taxon>Oculatellaceae</taxon>
        <taxon>Thermocoleostomius</taxon>
    </lineage>
</organism>
<evidence type="ECO:0000313" key="4">
    <source>
        <dbReference type="EMBL" id="WAL61750.1"/>
    </source>
</evidence>
<keyword evidence="1 2" id="KW-0597">Phosphoprotein</keyword>
<dbReference type="SMART" id="SM00448">
    <property type="entry name" value="REC"/>
    <property type="match status" value="1"/>
</dbReference>
<evidence type="ECO:0000259" key="3">
    <source>
        <dbReference type="PROSITE" id="PS50110"/>
    </source>
</evidence>
<dbReference type="RefSeq" id="WP_268611789.1">
    <property type="nucleotide sequence ID" value="NZ_CP113797.1"/>
</dbReference>
<keyword evidence="5" id="KW-1185">Reference proteome</keyword>
<reference evidence="4" key="1">
    <citation type="submission" date="2022-12" db="EMBL/GenBank/DDBJ databases">
        <title>Polyphasic identification of a Novel Hot-Spring Cyanobacterium Ocullathermofonsia sinensis gen nov. sp. nov. and Genomic Insights on its Adaptations to the Thermal Habitat.</title>
        <authorList>
            <person name="Daroch M."/>
            <person name="Tang J."/>
            <person name="Jiang Y."/>
        </authorList>
    </citation>
    <scope>NUCLEOTIDE SEQUENCE</scope>
    <source>
        <strain evidence="4">PKUAC-SCTA174</strain>
    </source>
</reference>
<dbReference type="Pfam" id="PF00072">
    <property type="entry name" value="Response_reg"/>
    <property type="match status" value="1"/>
</dbReference>
<dbReference type="InterPro" id="IPR011006">
    <property type="entry name" value="CheY-like_superfamily"/>
</dbReference>
<dbReference type="PROSITE" id="PS50110">
    <property type="entry name" value="RESPONSE_REGULATORY"/>
    <property type="match status" value="1"/>
</dbReference>
<gene>
    <name evidence="4" type="ORF">OXH18_07120</name>
</gene>
<feature type="modified residue" description="4-aspartylphosphate" evidence="2">
    <location>
        <position position="63"/>
    </location>
</feature>
<name>A0A9E8ZE97_9CYAN</name>
<feature type="domain" description="Response regulatory" evidence="3">
    <location>
        <begin position="14"/>
        <end position="131"/>
    </location>
</feature>
<proteinExistence type="predicted"/>
<dbReference type="PANTHER" id="PTHR44591">
    <property type="entry name" value="STRESS RESPONSE REGULATOR PROTEIN 1"/>
    <property type="match status" value="1"/>
</dbReference>
<dbReference type="Proteomes" id="UP001163152">
    <property type="component" value="Chromosome"/>
</dbReference>
<accession>A0A9E8ZE97</accession>
<evidence type="ECO:0000256" key="2">
    <source>
        <dbReference type="PROSITE-ProRule" id="PRU00169"/>
    </source>
</evidence>
<dbReference type="InterPro" id="IPR050595">
    <property type="entry name" value="Bact_response_regulator"/>
</dbReference>